<dbReference type="SUPFAM" id="SSF51004">
    <property type="entry name" value="C-terminal (heme d1) domain of cytochrome cd1-nitrite reductase"/>
    <property type="match status" value="1"/>
</dbReference>
<dbReference type="InterPro" id="IPR036909">
    <property type="entry name" value="Cyt_c-like_dom_sf"/>
</dbReference>
<dbReference type="InterPro" id="IPR015943">
    <property type="entry name" value="WD40/YVTN_repeat-like_dom_sf"/>
</dbReference>
<dbReference type="PROSITE" id="PS51007">
    <property type="entry name" value="CYTC"/>
    <property type="match status" value="2"/>
</dbReference>
<dbReference type="InterPro" id="IPR036966">
    <property type="entry name" value="CBM3_sf"/>
</dbReference>
<dbReference type="InterPro" id="IPR000601">
    <property type="entry name" value="PKD_dom"/>
</dbReference>
<dbReference type="GO" id="GO:0030248">
    <property type="term" value="F:cellulose binding"/>
    <property type="evidence" value="ECO:0007669"/>
    <property type="project" value="InterPro"/>
</dbReference>
<feature type="domain" description="Cytochrome c" evidence="7">
    <location>
        <begin position="925"/>
        <end position="1052"/>
    </location>
</feature>
<dbReference type="PANTHER" id="PTHR47197">
    <property type="entry name" value="PROTEIN NIRF"/>
    <property type="match status" value="1"/>
</dbReference>
<evidence type="ECO:0000313" key="9">
    <source>
        <dbReference type="EMBL" id="KZS40080.1"/>
    </source>
</evidence>
<keyword evidence="4 5" id="KW-0408">Iron</keyword>
<dbReference type="PANTHER" id="PTHR47197:SF3">
    <property type="entry name" value="DIHYDRO-HEME D1 DEHYDROGENASE"/>
    <property type="match status" value="1"/>
</dbReference>
<dbReference type="GO" id="GO:0020037">
    <property type="term" value="F:heme binding"/>
    <property type="evidence" value="ECO:0007669"/>
    <property type="project" value="InterPro"/>
</dbReference>
<dbReference type="InterPro" id="IPR011047">
    <property type="entry name" value="Quinoprotein_ADH-like_sf"/>
</dbReference>
<dbReference type="GO" id="GO:0046872">
    <property type="term" value="F:metal ion binding"/>
    <property type="evidence" value="ECO:0007669"/>
    <property type="project" value="UniProtKB-KW"/>
</dbReference>
<dbReference type="GO" id="GO:0009055">
    <property type="term" value="F:electron transfer activity"/>
    <property type="evidence" value="ECO:0007669"/>
    <property type="project" value="InterPro"/>
</dbReference>
<dbReference type="InterPro" id="IPR035986">
    <property type="entry name" value="PKD_dom_sf"/>
</dbReference>
<dbReference type="Pfam" id="PF18962">
    <property type="entry name" value="Por_Secre_tail"/>
    <property type="match status" value="1"/>
</dbReference>
<dbReference type="PROSITE" id="PS51172">
    <property type="entry name" value="CBM3"/>
    <property type="match status" value="1"/>
</dbReference>
<feature type="domain" description="CBM3" evidence="8">
    <location>
        <begin position="1677"/>
        <end position="1823"/>
    </location>
</feature>
<evidence type="ECO:0008006" key="11">
    <source>
        <dbReference type="Google" id="ProtNLM"/>
    </source>
</evidence>
<dbReference type="Pfam" id="PF21419">
    <property type="entry name" value="RoxA-like_Cyt-c"/>
    <property type="match status" value="1"/>
</dbReference>
<evidence type="ECO:0000259" key="8">
    <source>
        <dbReference type="PROSITE" id="PS51172"/>
    </source>
</evidence>
<keyword evidence="2 5" id="KW-0479">Metal-binding</keyword>
<dbReference type="CDD" id="cd00146">
    <property type="entry name" value="PKD"/>
    <property type="match status" value="4"/>
</dbReference>
<dbReference type="Pfam" id="PF00942">
    <property type="entry name" value="CBM_3"/>
    <property type="match status" value="1"/>
</dbReference>
<reference evidence="9 10" key="1">
    <citation type="submission" date="2016-01" db="EMBL/GenBank/DDBJ databases">
        <title>The draft genome sequence of Aquimarina sp. RZW4-3-2.</title>
        <authorList>
            <person name="Wang Y."/>
        </authorList>
    </citation>
    <scope>NUCLEOTIDE SEQUENCE [LARGE SCALE GENOMIC DNA]</scope>
    <source>
        <strain evidence="9 10">RZW4-3-2</strain>
    </source>
</reference>
<feature type="domain" description="PKD" evidence="6">
    <location>
        <begin position="1921"/>
        <end position="2009"/>
    </location>
</feature>
<dbReference type="SUPFAM" id="SSF49299">
    <property type="entry name" value="PKD domain"/>
    <property type="match status" value="3"/>
</dbReference>
<gene>
    <name evidence="9" type="ORF">AWE51_25550</name>
</gene>
<dbReference type="InterPro" id="IPR013783">
    <property type="entry name" value="Ig-like_fold"/>
</dbReference>
<keyword evidence="1 5" id="KW-0349">Heme</keyword>
<dbReference type="PROSITE" id="PS50093">
    <property type="entry name" value="PKD"/>
    <property type="match status" value="4"/>
</dbReference>
<dbReference type="EMBL" id="LQRT01000020">
    <property type="protein sequence ID" value="KZS40080.1"/>
    <property type="molecule type" value="Genomic_DNA"/>
</dbReference>
<keyword evidence="3" id="KW-0732">Signal</keyword>
<dbReference type="SUPFAM" id="SSF46626">
    <property type="entry name" value="Cytochrome c"/>
    <property type="match status" value="2"/>
</dbReference>
<dbReference type="RefSeq" id="WP_066315002.1">
    <property type="nucleotide sequence ID" value="NZ_LQRT01000020.1"/>
</dbReference>
<evidence type="ECO:0000256" key="5">
    <source>
        <dbReference type="PROSITE-ProRule" id="PRU00433"/>
    </source>
</evidence>
<dbReference type="Gene3D" id="2.130.10.10">
    <property type="entry name" value="YVTN repeat-like/Quinoprotein amine dehydrogenase"/>
    <property type="match status" value="2"/>
</dbReference>
<dbReference type="OrthoDB" id="9805202at2"/>
<keyword evidence="10" id="KW-1185">Reference proteome</keyword>
<dbReference type="SUPFAM" id="SSF49384">
    <property type="entry name" value="Carbohydrate-binding domain"/>
    <property type="match status" value="1"/>
</dbReference>
<dbReference type="InterPro" id="IPR011048">
    <property type="entry name" value="Haem_d1_sf"/>
</dbReference>
<dbReference type="Gene3D" id="1.10.760.10">
    <property type="entry name" value="Cytochrome c-like domain"/>
    <property type="match status" value="2"/>
</dbReference>
<evidence type="ECO:0000256" key="4">
    <source>
        <dbReference type="ARBA" id="ARBA00023004"/>
    </source>
</evidence>
<dbReference type="InterPro" id="IPR008965">
    <property type="entry name" value="CBM2/CBM3_carb-bd_dom_sf"/>
</dbReference>
<dbReference type="InterPro" id="IPR009056">
    <property type="entry name" value="Cyt_c-like_dom"/>
</dbReference>
<dbReference type="Gene3D" id="2.60.40.10">
    <property type="entry name" value="Immunoglobulins"/>
    <property type="match status" value="5"/>
</dbReference>
<organism evidence="9 10">
    <name type="scientific">Aquimarina aggregata</name>
    <dbReference type="NCBI Taxonomy" id="1642818"/>
    <lineage>
        <taxon>Bacteria</taxon>
        <taxon>Pseudomonadati</taxon>
        <taxon>Bacteroidota</taxon>
        <taxon>Flavobacteriia</taxon>
        <taxon>Flavobacteriales</taxon>
        <taxon>Flavobacteriaceae</taxon>
        <taxon>Aquimarina</taxon>
    </lineage>
</organism>
<evidence type="ECO:0000313" key="10">
    <source>
        <dbReference type="Proteomes" id="UP000076715"/>
    </source>
</evidence>
<feature type="domain" description="PKD" evidence="6">
    <location>
        <begin position="480"/>
        <end position="570"/>
    </location>
</feature>
<dbReference type="SUPFAM" id="SSF50998">
    <property type="entry name" value="Quinoprotein alcohol dehydrogenase-like"/>
    <property type="match status" value="1"/>
</dbReference>
<dbReference type="SMART" id="SM00089">
    <property type="entry name" value="PKD"/>
    <property type="match status" value="4"/>
</dbReference>
<dbReference type="STRING" id="1642818.AWE51_25550"/>
<proteinExistence type="predicted"/>
<feature type="domain" description="PKD" evidence="6">
    <location>
        <begin position="1833"/>
        <end position="1921"/>
    </location>
</feature>
<evidence type="ECO:0000256" key="1">
    <source>
        <dbReference type="ARBA" id="ARBA00022617"/>
    </source>
</evidence>
<name>A0A162ZW83_9FLAO</name>
<dbReference type="InterPro" id="IPR051200">
    <property type="entry name" value="Host-pathogen_enzymatic-act"/>
</dbReference>
<dbReference type="Pfam" id="PF18911">
    <property type="entry name" value="PKD_4"/>
    <property type="match status" value="4"/>
</dbReference>
<sequence length="2318" mass="250145">MKSKKHTTKSWAFTFVKNNIRKLCVIVLLVTLGVAIKSFRQVYDGTAGPKMTTQTWPAGTFLANFPEGDRINTYHRNYLFMSGQAGTGVWDVSNPTAPKRIQFSDAANNGHRWWKLEGDLFYREYSVPEVEGTGYKYLDLSDMLNRKPVTSSDILYTVKDGQSNYDNLETFPHTIDGSRVFDMRTGAQVDDIPATVSLPDVVVRVGNYVFYAPQTGDISVFDFGDPKNIKFLGSFGGDIPHEQYSTGIQLWRNYLVFMSGNQGPDALVGFDISDPTNVKRGFSLHSDQITLGRYMIFQDEYGFSGRFDRGVKFNFEKMEVEQEFFPPSSDETLQFIDNQWMPIGHILVASGDGKTSIFAHQDGLDIKPPTVGHHFPVAGAINQPQATTLGFVINETLDDLTLNDQTIQVSPLGGAPIKGDVTTTSYQVVNYAPKEELLPNTTYEVKFVEGGIKDAVGNGMEEYIFYFTTGGDTSNQAPEITGIDLNIPSPVAINNAVDFTASATDADGNTLAYRWDFGDGSPKTAWIGKTASHTYTEAGNYLVQVQVSDNNGGFVVGSQSIVVVSGTASTLPTQSGPIAVDATNRITWSVNPDNNTVTLINADNLKVIKEVTVGQDPVNVALDNTGKAWISCRDSDEVYVLNTDGTLVSKIALSKGSHPYGIVFTPDGSRGFVSAFGSGKIIELAPSTNTIKASLDIGATPRALAITSDGAKLLVTRFISEDAAGEVWEVNLNTFTLKNTIALAIDDFTVDNGNEGRGLPNYIAGITIHPDNTSAWSVGKKDNILRGLARDGKPLVFDNVVRTAISPINLSTSKEELTKRLDIDNHGQPSSALYTPTGNYLFVTMQGNNRIVVIDPKRGLELLKKDVGKAPQGLTIDPTTNRVFVKNFMDRTVSVFDASDMIKNGSNTLKELSTINTVTTETLSPVVLKGKQIFYDAADLRMGTDGYISCVSCHSDGTQDGRTWDFTDRGEGLRNTISLVGRAGTEHGRVHWSANFDEIQDFENDIRFHFNGQGFMSDADFNKGTTALSLGDTKKGKSADLDALVAYIESLNTFDPSPYRNPNGTLTTDGVAGKSLFEDLKCNSCHSGEAFTDSKTGKMHDVGTIVANSGGRLGKKLIALDVPTLKDVWATAPYLHNGSAKTLTEIFTKYNTNDAHGATSTLSATQMKQLEAYLKQIDGSAVSPATQQTLKIASPSDGTAIDKADPIKLSVDTNITGITKIEYYVDNALVEEVTTAPFESTWTPIIWKTYTITAKVFYNNGNTASITPEVSIKYKNTIEVMFVVGDKNNLTSEDQRIKSRLEQKLGFEITLFSDEEATSPQSANPFDMALISSTVDPRELGNDLEAAKVPLMTWNPFMYGKLKLTTGELNTGFGFTTEGFSTITVSDPTHPMAAGAKASTALYSITQSLPFGNPTADAIVVAKAGTKPILFGYEASLDIPSRRVAFPLRDQFMHLLTDDGLNMYDAAVLWTLHGGDANVPIGPLPDVFFESPLDGELVNTPLEIRFKTEGWSIPSQQYKLRFRIDGQDRGLVSSGGVLTDPTVLTEGPHELSLQMERSDNSLTDLGETITVIVTKDQLPKDPTAIIQSPTDGGLIGTSFDIEFSTFKWDIAPGGQHVKYFIDGVEQGSVFEIKPIPVTDLAEGKHTIKLVLAKADGTVTGDPVEITVTVDKRFSNLPDTPFSLEYRDNSTSAGTVELKPVFQIVSEATEAVNLADFKIRYWFTPDNNVPMVFNTDYSAVTGTTGSFNTTGTHDYLEIGFGSSSGSLAANGKTGEIQTRLHHSGFQAHDQSNDFSYDGGKRALTPHVLVTLYRKGVLVWGLEPSGGPTDTNGKPRANITSNTTQGMVPLAVAFDASGSTDPDGDVLSYNWDFGNGDTAVGVTTSYEFKDVGDQIVTLTVSDGNGKTDIATTTIKVLSPAISVEANFVATPVSGTIPLVVDFDSSSSVFPVGSTINYTWDFGDGSTSDVPNPSHTYSLSGSYAVTLTISDGINSDISSVVTITANEPNAPIAEAIFVADASTGVAPAIINFDASASTSTGGSITSYSWDFGDNTTATGVNASHEFSVAGVYTVTLSVLDAVGTTDSTTSTITITDPGSTDSCSFGAPQSSALQTLENLSYTEVHVLGTGGPDLSNMTNFTINWNLTNNGLYQLSMNTNNGNPSWWLDLTASITSQNFNETQPAITFSGTGIANFDGVYNATVDGDNFVLVSNSGFTLYFSNNGNAPNCQTTAVVTKAVIDNAKTIKAFPNPVIDNLTLVGEQDFRGTVINIVDIAGKVLSTQMIQTNSKQVQINMNTLESGIYFVQIRKRNNTIIKQVIK</sequence>
<dbReference type="Gene3D" id="2.60.40.710">
    <property type="entry name" value="Endoglucanase-like"/>
    <property type="match status" value="1"/>
</dbReference>
<dbReference type="Pfam" id="PF17957">
    <property type="entry name" value="Big_7"/>
    <property type="match status" value="1"/>
</dbReference>
<dbReference type="SMART" id="SM01067">
    <property type="entry name" value="CBM_3"/>
    <property type="match status" value="1"/>
</dbReference>
<dbReference type="Pfam" id="PF13205">
    <property type="entry name" value="Big_5"/>
    <property type="match status" value="1"/>
</dbReference>
<dbReference type="InterPro" id="IPR026444">
    <property type="entry name" value="Secre_tail"/>
</dbReference>
<feature type="domain" description="Cytochrome c" evidence="7">
    <location>
        <begin position="1068"/>
        <end position="1178"/>
    </location>
</feature>
<feature type="domain" description="PKD" evidence="6">
    <location>
        <begin position="2010"/>
        <end position="2098"/>
    </location>
</feature>
<protein>
    <recommendedName>
        <fullName evidence="11">PKD domain-containing protein</fullName>
    </recommendedName>
</protein>
<evidence type="ECO:0000259" key="7">
    <source>
        <dbReference type="PROSITE" id="PS51007"/>
    </source>
</evidence>
<dbReference type="GO" id="GO:0005975">
    <property type="term" value="P:carbohydrate metabolic process"/>
    <property type="evidence" value="ECO:0007669"/>
    <property type="project" value="InterPro"/>
</dbReference>
<evidence type="ECO:0000259" key="6">
    <source>
        <dbReference type="PROSITE" id="PS50093"/>
    </source>
</evidence>
<dbReference type="InterPro" id="IPR032812">
    <property type="entry name" value="SbsA_Ig"/>
</dbReference>
<dbReference type="NCBIfam" id="TIGR04183">
    <property type="entry name" value="Por_Secre_tail"/>
    <property type="match status" value="1"/>
</dbReference>
<dbReference type="InterPro" id="IPR022409">
    <property type="entry name" value="PKD/Chitinase_dom"/>
</dbReference>
<evidence type="ECO:0000256" key="2">
    <source>
        <dbReference type="ARBA" id="ARBA00022723"/>
    </source>
</evidence>
<evidence type="ECO:0000256" key="3">
    <source>
        <dbReference type="ARBA" id="ARBA00022729"/>
    </source>
</evidence>
<dbReference type="Proteomes" id="UP000076715">
    <property type="component" value="Unassembled WGS sequence"/>
</dbReference>
<comment type="caution">
    <text evidence="9">The sequence shown here is derived from an EMBL/GenBank/DDBJ whole genome shotgun (WGS) entry which is preliminary data.</text>
</comment>
<accession>A0A162ZW83</accession>
<dbReference type="InterPro" id="IPR001956">
    <property type="entry name" value="CBM3"/>
</dbReference>